<dbReference type="Gene3D" id="3.90.70.10">
    <property type="entry name" value="Cysteine proteinases"/>
    <property type="match status" value="2"/>
</dbReference>
<dbReference type="GO" id="GO:0008234">
    <property type="term" value="F:cysteine-type peptidase activity"/>
    <property type="evidence" value="ECO:0007669"/>
    <property type="project" value="UniProtKB-KW"/>
</dbReference>
<evidence type="ECO:0000313" key="11">
    <source>
        <dbReference type="Proteomes" id="UP000789390"/>
    </source>
</evidence>
<evidence type="ECO:0000256" key="7">
    <source>
        <dbReference type="SAM" id="SignalP"/>
    </source>
</evidence>
<keyword evidence="6" id="KW-1015">Disulfide bond</keyword>
<evidence type="ECO:0000313" key="10">
    <source>
        <dbReference type="EMBL" id="CAH0107394.1"/>
    </source>
</evidence>
<dbReference type="InterPro" id="IPR013128">
    <property type="entry name" value="Peptidase_C1A"/>
</dbReference>
<evidence type="ECO:0000256" key="2">
    <source>
        <dbReference type="ARBA" id="ARBA00022670"/>
    </source>
</evidence>
<dbReference type="Pfam" id="PF08246">
    <property type="entry name" value="Inhibitor_I29"/>
    <property type="match status" value="2"/>
</dbReference>
<dbReference type="InterPro" id="IPR039417">
    <property type="entry name" value="Peptidase_C1A_papain-like"/>
</dbReference>
<evidence type="ECO:0000256" key="1">
    <source>
        <dbReference type="ARBA" id="ARBA00008455"/>
    </source>
</evidence>
<organism evidence="10 11">
    <name type="scientific">Daphnia galeata</name>
    <dbReference type="NCBI Taxonomy" id="27404"/>
    <lineage>
        <taxon>Eukaryota</taxon>
        <taxon>Metazoa</taxon>
        <taxon>Ecdysozoa</taxon>
        <taxon>Arthropoda</taxon>
        <taxon>Crustacea</taxon>
        <taxon>Branchiopoda</taxon>
        <taxon>Diplostraca</taxon>
        <taxon>Cladocera</taxon>
        <taxon>Anomopoda</taxon>
        <taxon>Daphniidae</taxon>
        <taxon>Daphnia</taxon>
    </lineage>
</organism>
<dbReference type="PRINTS" id="PR00705">
    <property type="entry name" value="PAPAIN"/>
</dbReference>
<dbReference type="PROSITE" id="PS51257">
    <property type="entry name" value="PROKAR_LIPOPROTEIN"/>
    <property type="match status" value="1"/>
</dbReference>
<evidence type="ECO:0000256" key="5">
    <source>
        <dbReference type="ARBA" id="ARBA00023145"/>
    </source>
</evidence>
<keyword evidence="3" id="KW-0378">Hydrolase</keyword>
<dbReference type="AlphaFoldDB" id="A0A8J2RR21"/>
<dbReference type="PROSITE" id="PS00639">
    <property type="entry name" value="THIOL_PROTEASE_HIS"/>
    <property type="match status" value="2"/>
</dbReference>
<dbReference type="InterPro" id="IPR000668">
    <property type="entry name" value="Peptidase_C1A_C"/>
</dbReference>
<keyword evidence="4" id="KW-0788">Thiol protease</keyword>
<feature type="domain" description="Cathepsin propeptide inhibitor" evidence="9">
    <location>
        <begin position="30"/>
        <end position="87"/>
    </location>
</feature>
<sequence length="648" mass="71768">MYKFTFLVVLLLAACAVNPIHAAADVEIAWQEYLEKFPMGIQTKAEYGKSKSNFERIHSVIEEHNADPTSTYKMGHNEFSVLDVEERQKYLLNNTRPSTKSLYEEFGFETQFDADENDDLILRNLPTSIDYRNHTCMQPVKNQGRCGSCSAFAATAVVEFAQCIKTGTPVNLSEQQIVDCDFPDRQCGGGSYHEYWRSLIRAGGQALSAYYPYVSGGTRVRGRTCKKMEKGAKLAASNPIIALKSRDELGVMKLLAKEKVVAVCVSVTDKFMYYRSGVYTTPCKGNEGLHAIAAVGYGTTDKGIKYWNRIQNVHVNLFFFREMGKFAFVPVLVMMALLAVHAADDLEVAWQKYLAEFPVGVQTKAELGMRKSIFNETHTEIVKHNSQEGISFELAHNAFSVMTEEEKQQRMGAFKPVPPSNVIRGVSTRALPTTVEYRTSSCMPTVKNQGSCGSCWAHSATAVVEFGQCKKYGGSSLNLSEQQLVDCSRDNGCSGGWEHEAWEYLASNGGQTDESSYPYTATAGTCQFSSWDMTIGAEISSSNPVEWIASKDTTAMMTALADGRILSIYMQMPSTLFNYKSGVFNDVNCVANNAHAMNVVGYGTLNCIDYWVVRNSWGSGWGASGYILVKRGVDLCMIESYARTTNIA</sequence>
<accession>A0A8J2RR21</accession>
<evidence type="ECO:0000256" key="6">
    <source>
        <dbReference type="ARBA" id="ARBA00023157"/>
    </source>
</evidence>
<dbReference type="CDD" id="cd02248">
    <property type="entry name" value="Peptidase_C1A"/>
    <property type="match status" value="2"/>
</dbReference>
<protein>
    <submittedName>
        <fullName evidence="10">Uncharacterized protein</fullName>
    </submittedName>
</protein>
<dbReference type="InterPro" id="IPR038765">
    <property type="entry name" value="Papain-like_cys_pep_sf"/>
</dbReference>
<keyword evidence="11" id="KW-1185">Reference proteome</keyword>
<dbReference type="GO" id="GO:0006508">
    <property type="term" value="P:proteolysis"/>
    <property type="evidence" value="ECO:0007669"/>
    <property type="project" value="UniProtKB-KW"/>
</dbReference>
<feature type="signal peptide" evidence="7">
    <location>
        <begin position="1"/>
        <end position="22"/>
    </location>
</feature>
<dbReference type="SMART" id="SM00645">
    <property type="entry name" value="Pept_C1"/>
    <property type="match status" value="2"/>
</dbReference>
<dbReference type="SMART" id="SM00848">
    <property type="entry name" value="Inhibitor_I29"/>
    <property type="match status" value="2"/>
</dbReference>
<reference evidence="10" key="1">
    <citation type="submission" date="2021-11" db="EMBL/GenBank/DDBJ databases">
        <authorList>
            <person name="Schell T."/>
        </authorList>
    </citation>
    <scope>NUCLEOTIDE SEQUENCE</scope>
    <source>
        <strain evidence="10">M5</strain>
    </source>
</reference>
<dbReference type="Proteomes" id="UP000789390">
    <property type="component" value="Unassembled WGS sequence"/>
</dbReference>
<evidence type="ECO:0000256" key="4">
    <source>
        <dbReference type="ARBA" id="ARBA00022807"/>
    </source>
</evidence>
<dbReference type="InterPro" id="IPR025660">
    <property type="entry name" value="Pept_his_AS"/>
</dbReference>
<feature type="domain" description="Cathepsin propeptide inhibitor" evidence="9">
    <location>
        <begin position="350"/>
        <end position="407"/>
    </location>
</feature>
<gene>
    <name evidence="10" type="ORF">DGAL_LOCUS10688</name>
</gene>
<dbReference type="EMBL" id="CAKKLH010000268">
    <property type="protein sequence ID" value="CAH0107394.1"/>
    <property type="molecule type" value="Genomic_DNA"/>
</dbReference>
<name>A0A8J2RR21_9CRUS</name>
<comment type="caution">
    <text evidence="10">The sequence shown here is derived from an EMBL/GenBank/DDBJ whole genome shotgun (WGS) entry which is preliminary data.</text>
</comment>
<feature type="domain" description="Peptidase C1A papain C-terminal" evidence="8">
    <location>
        <begin position="125"/>
        <end position="329"/>
    </location>
</feature>
<dbReference type="OrthoDB" id="65740at2759"/>
<proteinExistence type="inferred from homology"/>
<keyword evidence="5" id="KW-0865">Zymogen</keyword>
<keyword evidence="2" id="KW-0645">Protease</keyword>
<keyword evidence="7" id="KW-0732">Signal</keyword>
<dbReference type="PROSITE" id="PS00640">
    <property type="entry name" value="THIOL_PROTEASE_ASN"/>
    <property type="match status" value="1"/>
</dbReference>
<comment type="similarity">
    <text evidence="1">Belongs to the peptidase C1 family.</text>
</comment>
<dbReference type="InterPro" id="IPR025661">
    <property type="entry name" value="Pept_asp_AS"/>
</dbReference>
<dbReference type="InterPro" id="IPR000169">
    <property type="entry name" value="Pept_cys_AS"/>
</dbReference>
<dbReference type="SUPFAM" id="SSF54001">
    <property type="entry name" value="Cysteine proteinases"/>
    <property type="match status" value="2"/>
</dbReference>
<evidence type="ECO:0000259" key="8">
    <source>
        <dbReference type="SMART" id="SM00645"/>
    </source>
</evidence>
<feature type="chain" id="PRO_5035271101" evidence="7">
    <location>
        <begin position="23"/>
        <end position="648"/>
    </location>
</feature>
<dbReference type="PANTHER" id="PTHR12411">
    <property type="entry name" value="CYSTEINE PROTEASE FAMILY C1-RELATED"/>
    <property type="match status" value="1"/>
</dbReference>
<feature type="domain" description="Peptidase C1A papain C-terminal" evidence="8">
    <location>
        <begin position="431"/>
        <end position="646"/>
    </location>
</feature>
<evidence type="ECO:0000256" key="3">
    <source>
        <dbReference type="ARBA" id="ARBA00022801"/>
    </source>
</evidence>
<dbReference type="PROSITE" id="PS00139">
    <property type="entry name" value="THIOL_PROTEASE_CYS"/>
    <property type="match status" value="1"/>
</dbReference>
<dbReference type="InterPro" id="IPR013201">
    <property type="entry name" value="Prot_inhib_I29"/>
</dbReference>
<dbReference type="Pfam" id="PF00112">
    <property type="entry name" value="Peptidase_C1"/>
    <property type="match status" value="2"/>
</dbReference>
<evidence type="ECO:0000259" key="9">
    <source>
        <dbReference type="SMART" id="SM00848"/>
    </source>
</evidence>